<feature type="region of interest" description="Disordered" evidence="1">
    <location>
        <begin position="340"/>
        <end position="442"/>
    </location>
</feature>
<reference evidence="2 3" key="1">
    <citation type="submission" date="2016-04" db="EMBL/GenBank/DDBJ databases">
        <title>A degradative enzymes factory behind the ericoid mycorrhizal symbiosis.</title>
        <authorList>
            <consortium name="DOE Joint Genome Institute"/>
            <person name="Martino E."/>
            <person name="Morin E."/>
            <person name="Grelet G."/>
            <person name="Kuo A."/>
            <person name="Kohler A."/>
            <person name="Daghino S."/>
            <person name="Barry K."/>
            <person name="Choi C."/>
            <person name="Cichocki N."/>
            <person name="Clum A."/>
            <person name="Copeland A."/>
            <person name="Hainaut M."/>
            <person name="Haridas S."/>
            <person name="Labutti K."/>
            <person name="Lindquist E."/>
            <person name="Lipzen A."/>
            <person name="Khouja H.-R."/>
            <person name="Murat C."/>
            <person name="Ohm R."/>
            <person name="Olson A."/>
            <person name="Spatafora J."/>
            <person name="Veneault-Fourrey C."/>
            <person name="Henrissat B."/>
            <person name="Grigoriev I."/>
            <person name="Martin F."/>
            <person name="Perotto S."/>
        </authorList>
    </citation>
    <scope>NUCLEOTIDE SEQUENCE [LARGE SCALE GENOMIC DNA]</scope>
    <source>
        <strain evidence="2 3">F</strain>
    </source>
</reference>
<feature type="compositionally biased region" description="Polar residues" evidence="1">
    <location>
        <begin position="1"/>
        <end position="13"/>
    </location>
</feature>
<gene>
    <name evidence="2" type="ORF">L207DRAFT_512589</name>
</gene>
<dbReference type="AlphaFoldDB" id="A0A2J6RM09"/>
<keyword evidence="3" id="KW-1185">Reference proteome</keyword>
<dbReference type="OrthoDB" id="2013972at2759"/>
<proteinExistence type="predicted"/>
<dbReference type="STRING" id="1149755.A0A2J6RM09"/>
<keyword evidence="2" id="KW-0808">Transferase</keyword>
<dbReference type="SUPFAM" id="SSF53335">
    <property type="entry name" value="S-adenosyl-L-methionine-dependent methyltransferases"/>
    <property type="match status" value="1"/>
</dbReference>
<dbReference type="InterPro" id="IPR029063">
    <property type="entry name" value="SAM-dependent_MTases_sf"/>
</dbReference>
<protein>
    <submittedName>
        <fullName evidence="2">S-adenosyl-L-methionine-dependent methyltransferase</fullName>
    </submittedName>
</protein>
<dbReference type="PANTHER" id="PTHR43591">
    <property type="entry name" value="METHYLTRANSFERASE"/>
    <property type="match status" value="1"/>
</dbReference>
<sequence>MMEDTGSTLSGRETTPIEADSYKGSDAASSLSVTSNVWRFDKENGRTYHGYRPGVYYYPNDPTEAERLEYQHCVIDFALDGLLHYAPLTTLHNVLDIGTGTGDWAIQMGDAHPNAIIEGTDLSPIQPTDVPENVKFLIDDAEQEDWAVPEDHYDYIHTRFMMGCFQDFPGIIKQGFKHTKPGGWMESQDLMHPPFCDDGTMPDDWPFKEWSETMNTASKQANRPLTVAHKLKRWYIEAGFEDVHEIVIKLPINSWPRHKHPKTLGKYWAENLLAGLQGFTLGLFSRELNWSKTEIEVYLVNIRKSLTDHKVHAYHKYYIVYGRKPIPPPEEALGALTLTASDLAPPPLPPPPPTSSNTTPIIPRSKSPTPTAEPSSDPIAVPNATDSVPLPSLPHPSPHAEQPSDPSPDPQTHGHEIADKEPVVSENVVLNPPDPQDDEQIQ</sequence>
<dbReference type="Pfam" id="PF13489">
    <property type="entry name" value="Methyltransf_23"/>
    <property type="match status" value="1"/>
</dbReference>
<feature type="region of interest" description="Disordered" evidence="1">
    <location>
        <begin position="1"/>
        <end position="25"/>
    </location>
</feature>
<organism evidence="2 3">
    <name type="scientific">Hyaloscypha variabilis (strain UAMH 11265 / GT02V1 / F)</name>
    <name type="common">Meliniomyces variabilis</name>
    <dbReference type="NCBI Taxonomy" id="1149755"/>
    <lineage>
        <taxon>Eukaryota</taxon>
        <taxon>Fungi</taxon>
        <taxon>Dikarya</taxon>
        <taxon>Ascomycota</taxon>
        <taxon>Pezizomycotina</taxon>
        <taxon>Leotiomycetes</taxon>
        <taxon>Helotiales</taxon>
        <taxon>Hyaloscyphaceae</taxon>
        <taxon>Hyaloscypha</taxon>
        <taxon>Hyaloscypha variabilis</taxon>
    </lineage>
</organism>
<name>A0A2J6RM09_HYAVF</name>
<keyword evidence="2" id="KW-0489">Methyltransferase</keyword>
<dbReference type="PANTHER" id="PTHR43591:SF14">
    <property type="entry name" value="METHYLTRANSFERASE"/>
    <property type="match status" value="1"/>
</dbReference>
<dbReference type="Gene3D" id="3.40.50.150">
    <property type="entry name" value="Vaccinia Virus protein VP39"/>
    <property type="match status" value="1"/>
</dbReference>
<evidence type="ECO:0000256" key="1">
    <source>
        <dbReference type="SAM" id="MobiDB-lite"/>
    </source>
</evidence>
<dbReference type="GO" id="GO:0008168">
    <property type="term" value="F:methyltransferase activity"/>
    <property type="evidence" value="ECO:0007669"/>
    <property type="project" value="UniProtKB-KW"/>
</dbReference>
<dbReference type="Proteomes" id="UP000235786">
    <property type="component" value="Unassembled WGS sequence"/>
</dbReference>
<dbReference type="CDD" id="cd02440">
    <property type="entry name" value="AdoMet_MTases"/>
    <property type="match status" value="1"/>
</dbReference>
<dbReference type="EMBL" id="KZ613946">
    <property type="protein sequence ID" value="PMD39547.1"/>
    <property type="molecule type" value="Genomic_DNA"/>
</dbReference>
<evidence type="ECO:0000313" key="2">
    <source>
        <dbReference type="EMBL" id="PMD39547.1"/>
    </source>
</evidence>
<feature type="compositionally biased region" description="Pro residues" evidence="1">
    <location>
        <begin position="344"/>
        <end position="354"/>
    </location>
</feature>
<feature type="compositionally biased region" description="Basic and acidic residues" evidence="1">
    <location>
        <begin position="412"/>
        <end position="423"/>
    </location>
</feature>
<accession>A0A2J6RM09</accession>
<dbReference type="GO" id="GO:0032259">
    <property type="term" value="P:methylation"/>
    <property type="evidence" value="ECO:0007669"/>
    <property type="project" value="UniProtKB-KW"/>
</dbReference>
<evidence type="ECO:0000313" key="3">
    <source>
        <dbReference type="Proteomes" id="UP000235786"/>
    </source>
</evidence>